<dbReference type="RefSeq" id="WP_150781388.1">
    <property type="nucleotide sequence ID" value="NZ_CABVIH010000023.1"/>
</dbReference>
<dbReference type="EMBL" id="CABVIH010000023">
    <property type="protein sequence ID" value="VVP30748.1"/>
    <property type="molecule type" value="Genomic_DNA"/>
</dbReference>
<organism evidence="1 2">
    <name type="scientific">Pseudomonas fluorescens</name>
    <dbReference type="NCBI Taxonomy" id="294"/>
    <lineage>
        <taxon>Bacteria</taxon>
        <taxon>Pseudomonadati</taxon>
        <taxon>Pseudomonadota</taxon>
        <taxon>Gammaproteobacteria</taxon>
        <taxon>Pseudomonadales</taxon>
        <taxon>Pseudomonadaceae</taxon>
        <taxon>Pseudomonas</taxon>
    </lineage>
</organism>
<dbReference type="Proteomes" id="UP000375525">
    <property type="component" value="Unassembled WGS sequence"/>
</dbReference>
<sequence>MPDEAVIKAITEQWNTDKPMSKVLPLRFADGTRLDHLEIDCANCARVLRAQNQRAMVCMVMADTYRLKGLAACDRCRSFTRFSFLCSGVDGVVTVEWKKGDKVERTQVRAAWWSRLAVWLSKRT</sequence>
<gene>
    <name evidence="1" type="ORF">PS880_04325</name>
</gene>
<dbReference type="AlphaFoldDB" id="A0A5E7N0T4"/>
<reference evidence="1 2" key="1">
    <citation type="submission" date="2019-09" db="EMBL/GenBank/DDBJ databases">
        <authorList>
            <person name="Chandra G."/>
            <person name="Truman W A."/>
        </authorList>
    </citation>
    <scope>NUCLEOTIDE SEQUENCE [LARGE SCALE GENOMIC DNA]</scope>
    <source>
        <strain evidence="1">PS880</strain>
    </source>
</reference>
<name>A0A5E7N0T4_PSEFL</name>
<evidence type="ECO:0000313" key="1">
    <source>
        <dbReference type="EMBL" id="VVP30748.1"/>
    </source>
</evidence>
<dbReference type="OrthoDB" id="9883495at2"/>
<protein>
    <submittedName>
        <fullName evidence="1">Uncharacterized protein</fullName>
    </submittedName>
</protein>
<evidence type="ECO:0000313" key="2">
    <source>
        <dbReference type="Proteomes" id="UP000375525"/>
    </source>
</evidence>
<proteinExistence type="predicted"/>
<accession>A0A5E7N0T4</accession>